<feature type="domain" description="Metallo-beta-lactamase" evidence="5">
    <location>
        <begin position="48"/>
        <end position="274"/>
    </location>
</feature>
<feature type="repeat" description="Cell wall-binding" evidence="2">
    <location>
        <begin position="534"/>
        <end position="553"/>
    </location>
</feature>
<dbReference type="InterPro" id="IPR018337">
    <property type="entry name" value="Cell_wall/Cho-bd_repeat"/>
</dbReference>
<organism evidence="6 7">
    <name type="scientific">Streptococcus mitis</name>
    <dbReference type="NCBI Taxonomy" id="28037"/>
    <lineage>
        <taxon>Bacteria</taxon>
        <taxon>Bacillati</taxon>
        <taxon>Bacillota</taxon>
        <taxon>Bacilli</taxon>
        <taxon>Lactobacillales</taxon>
        <taxon>Streptococcaceae</taxon>
        <taxon>Streptococcus</taxon>
        <taxon>Streptococcus mitis group</taxon>
    </lineage>
</organism>
<evidence type="ECO:0000313" key="6">
    <source>
        <dbReference type="EMBL" id="MQQ52006.1"/>
    </source>
</evidence>
<feature type="repeat" description="Cell wall-binding" evidence="2">
    <location>
        <begin position="474"/>
        <end position="493"/>
    </location>
</feature>
<feature type="repeat" description="Cell wall-binding" evidence="2">
    <location>
        <begin position="614"/>
        <end position="633"/>
    </location>
</feature>
<dbReference type="PANTHER" id="PTHR30619">
    <property type="entry name" value="DNA INTERNALIZATION/COMPETENCE PROTEIN COMEC/REC2"/>
    <property type="match status" value="1"/>
</dbReference>
<dbReference type="Pfam" id="PF19085">
    <property type="entry name" value="Choline_bind_2"/>
    <property type="match status" value="1"/>
</dbReference>
<sequence>MKSIKKSILFSALFLAASIIQAPTVNADTISAGAGNRIHFINTKAKSGSDAILLESNGHYALIDMGEDYDFPDGSDPRYPIRWGISIRNYQVMEDRLIRHLDQLGVKKLDFILGTHVHSDHIGGADEILNRYQVDKFYLKKYSDKRITSTWGLWDNLFNYDNALRAAQNKGVKLIQDIKDEDSHFKFGDMDIQLYNYKNEYDADGNLKRVLDDNSNSIVAVVTVAGKRIYLGGDLDNAEGAEDKLGPVIGKVDMMKWNHHYDAKISNTIGFIDHLSPSMVIQTTGGDINLASTRDYLQKKNIQVIHASSQTQDATVFDISDKGFTNVSGDFPNIPTVDEKWYQEDGHWKYRLKDGQMAIGWKEISGATYFFNGKGQMQSGRWVHVNDGWDPHSDGDWYYLNTDGKMHIGGWFYHDNTWYYIQSNGARRYNELAEIGGQKYLFDKDGKMLTGLQVFKGKKMLFASSGALQTEGTASSWQKLGSNWYYYDEDGLRTVGLKKINGLTYYFDNNGIMQTGWAMIEGHWNYFASSGAMKTGWIKDGDTWYYLDKDGVMLTGLQEIDGTRYYLNASGAMQTGWAMIEGHWNYFASSGAMKTGWIKDKDTWYYLDKDGIMLTGLQEIDGTRYYLNASGAMQIGWKWFDNHYSYFTSSGAMKTGWLKDKDLWYYLDKDGIMLTGLQEIDGTRYYLNASGAMQTGWKWFDNHYSYFTSSGAMKTGWLKDKDRWYYLKPDDGVMATGLQEIDGTRYYLNASGAMETGWKLLDNQYYYFTESGAMKTGWFKDKGLWYYLKPDDGVMATGFLDVDGIRYYLNASGAMQTGWKQLNGNWYYFQADGSLLRNGTTPDGYKVNQDGIWSLNPDKVEVQGSQEEPKKDSDKPVEKEKHSAEDNKKDEAAETKQTLKADKE</sequence>
<accession>A0A7X1RMY2</accession>
<dbReference type="InterPro" id="IPR052159">
    <property type="entry name" value="Competence_DNA_uptake"/>
</dbReference>
<dbReference type="Pfam" id="PF01473">
    <property type="entry name" value="Choline_bind_1"/>
    <property type="match status" value="6"/>
</dbReference>
<feature type="compositionally biased region" description="Basic and acidic residues" evidence="3">
    <location>
        <begin position="867"/>
        <end position="904"/>
    </location>
</feature>
<feature type="repeat" description="Cell wall-binding" evidence="2">
    <location>
        <begin position="554"/>
        <end position="573"/>
    </location>
</feature>
<evidence type="ECO:0000259" key="5">
    <source>
        <dbReference type="SMART" id="SM00849"/>
    </source>
</evidence>
<dbReference type="SUPFAM" id="SSF56281">
    <property type="entry name" value="Metallo-hydrolase/oxidoreductase"/>
    <property type="match status" value="1"/>
</dbReference>
<feature type="repeat" description="Cell wall-binding" evidence="2">
    <location>
        <begin position="494"/>
        <end position="513"/>
    </location>
</feature>
<dbReference type="InterPro" id="IPR035681">
    <property type="entry name" value="ComA-like_MBL"/>
</dbReference>
<dbReference type="Gene3D" id="3.60.15.10">
    <property type="entry name" value="Ribonuclease Z/Hydroxyacylglutathione hydrolase-like"/>
    <property type="match status" value="1"/>
</dbReference>
<dbReference type="SUPFAM" id="SSF69360">
    <property type="entry name" value="Cell wall binding repeat"/>
    <property type="match status" value="3"/>
</dbReference>
<proteinExistence type="predicted"/>
<dbReference type="InterPro" id="IPR001279">
    <property type="entry name" value="Metallo-B-lactamas"/>
</dbReference>
<feature type="chain" id="PRO_5030892906" evidence="4">
    <location>
        <begin position="28"/>
        <end position="904"/>
    </location>
</feature>
<feature type="repeat" description="Cell wall-binding" evidence="2">
    <location>
        <begin position="654"/>
        <end position="673"/>
    </location>
</feature>
<feature type="repeat" description="Cell wall-binding" evidence="2">
    <location>
        <begin position="594"/>
        <end position="613"/>
    </location>
</feature>
<feature type="repeat" description="Cell wall-binding" evidence="2">
    <location>
        <begin position="574"/>
        <end position="593"/>
    </location>
</feature>
<evidence type="ECO:0000256" key="3">
    <source>
        <dbReference type="SAM" id="MobiDB-lite"/>
    </source>
</evidence>
<dbReference type="GO" id="GO:0016787">
    <property type="term" value="F:hydrolase activity"/>
    <property type="evidence" value="ECO:0007669"/>
    <property type="project" value="UniProtKB-KW"/>
</dbReference>
<gene>
    <name evidence="6" type="ORF">GEZ89_03310</name>
</gene>
<dbReference type="Pfam" id="PF00753">
    <property type="entry name" value="Lactamase_B"/>
    <property type="match status" value="1"/>
</dbReference>
<keyword evidence="6" id="KW-0378">Hydrolase</keyword>
<dbReference type="SMART" id="SM00849">
    <property type="entry name" value="Lactamase_B"/>
    <property type="match status" value="1"/>
</dbReference>
<dbReference type="Pfam" id="PF19127">
    <property type="entry name" value="Choline_bind_3"/>
    <property type="match status" value="5"/>
</dbReference>
<keyword evidence="4" id="KW-0732">Signal</keyword>
<keyword evidence="1" id="KW-0677">Repeat</keyword>
<comment type="caution">
    <text evidence="6">The sequence shown here is derived from an EMBL/GenBank/DDBJ whole genome shotgun (WGS) entry which is preliminary data.</text>
</comment>
<feature type="repeat" description="Cell wall-binding" evidence="2">
    <location>
        <begin position="674"/>
        <end position="693"/>
    </location>
</feature>
<name>A0A7X1RMY2_STRMT</name>
<dbReference type="PANTHER" id="PTHR30619:SF7">
    <property type="entry name" value="BETA-LACTAMASE DOMAIN PROTEIN"/>
    <property type="match status" value="1"/>
</dbReference>
<feature type="repeat" description="Cell wall-binding" evidence="2">
    <location>
        <begin position="816"/>
        <end position="835"/>
    </location>
</feature>
<dbReference type="InterPro" id="IPR036866">
    <property type="entry name" value="RibonucZ/Hydroxyglut_hydro"/>
</dbReference>
<feature type="region of interest" description="Disordered" evidence="3">
    <location>
        <begin position="860"/>
        <end position="904"/>
    </location>
</feature>
<evidence type="ECO:0000256" key="1">
    <source>
        <dbReference type="ARBA" id="ARBA00022737"/>
    </source>
</evidence>
<dbReference type="CDD" id="cd07731">
    <property type="entry name" value="ComA-like_MBL-fold"/>
    <property type="match status" value="1"/>
</dbReference>
<feature type="repeat" description="Cell wall-binding" evidence="2">
    <location>
        <begin position="755"/>
        <end position="774"/>
    </location>
</feature>
<dbReference type="Gene3D" id="2.10.270.10">
    <property type="entry name" value="Cholin Binding"/>
    <property type="match status" value="8"/>
</dbReference>
<feature type="repeat" description="Cell wall-binding" evidence="2">
    <location>
        <begin position="735"/>
        <end position="754"/>
    </location>
</feature>
<evidence type="ECO:0000256" key="2">
    <source>
        <dbReference type="PROSITE-ProRule" id="PRU00591"/>
    </source>
</evidence>
<dbReference type="AlphaFoldDB" id="A0A7X1RMY2"/>
<dbReference type="RefSeq" id="WP_153224957.1">
    <property type="nucleotide sequence ID" value="NZ_WIJK01000006.1"/>
</dbReference>
<protein>
    <submittedName>
        <fullName evidence="6">MBL fold metallo-hydrolase</fullName>
    </submittedName>
</protein>
<dbReference type="Proteomes" id="UP000467560">
    <property type="component" value="Unassembled WGS sequence"/>
</dbReference>
<feature type="signal peptide" evidence="4">
    <location>
        <begin position="1"/>
        <end position="27"/>
    </location>
</feature>
<evidence type="ECO:0000256" key="4">
    <source>
        <dbReference type="SAM" id="SignalP"/>
    </source>
</evidence>
<reference evidence="6 7" key="1">
    <citation type="submission" date="2019-10" db="EMBL/GenBank/DDBJ databases">
        <title>Streptococcus mitis of the oral and urogenital tracts.</title>
        <authorList>
            <person name="Price T."/>
            <person name="Mores C.R."/>
            <person name="Putonti C."/>
            <person name="Wolfe A.J."/>
        </authorList>
    </citation>
    <scope>NUCLEOTIDE SEQUENCE [LARGE SCALE GENOMIC DNA]</scope>
    <source>
        <strain evidence="6 7">SM16</strain>
    </source>
</reference>
<evidence type="ECO:0000313" key="7">
    <source>
        <dbReference type="Proteomes" id="UP000467560"/>
    </source>
</evidence>
<dbReference type="EMBL" id="WIJK01000006">
    <property type="protein sequence ID" value="MQQ52006.1"/>
    <property type="molecule type" value="Genomic_DNA"/>
</dbReference>
<feature type="repeat" description="Cell wall-binding" evidence="2">
    <location>
        <begin position="514"/>
        <end position="533"/>
    </location>
</feature>
<dbReference type="PROSITE" id="PS51170">
    <property type="entry name" value="CW"/>
    <property type="match status" value="13"/>
</dbReference>